<reference evidence="2" key="1">
    <citation type="submission" date="2016-10" db="EMBL/GenBank/DDBJ databases">
        <authorList>
            <person name="Varghese N."/>
            <person name="Submissions S."/>
        </authorList>
    </citation>
    <scope>NUCLEOTIDE SEQUENCE [LARGE SCALE GENOMIC DNA]</scope>
    <source>
        <strain evidence="2">DSM 45413</strain>
    </source>
</reference>
<accession>A0A1H8TV29</accession>
<name>A0A1H8TV29_9ACTN</name>
<evidence type="ECO:0000313" key="1">
    <source>
        <dbReference type="EMBL" id="SEO94393.1"/>
    </source>
</evidence>
<protein>
    <submittedName>
        <fullName evidence="1">Uncharacterized protein</fullName>
    </submittedName>
</protein>
<gene>
    <name evidence="1" type="ORF">SAMN05660991_02446</name>
</gene>
<dbReference type="AlphaFoldDB" id="A0A1H8TV29"/>
<organism evidence="1 2">
    <name type="scientific">Trujillonella endophytica</name>
    <dbReference type="NCBI Taxonomy" id="673521"/>
    <lineage>
        <taxon>Bacteria</taxon>
        <taxon>Bacillati</taxon>
        <taxon>Actinomycetota</taxon>
        <taxon>Actinomycetes</taxon>
        <taxon>Geodermatophilales</taxon>
        <taxon>Geodermatophilaceae</taxon>
        <taxon>Trujillonella</taxon>
    </lineage>
</organism>
<evidence type="ECO:0000313" key="2">
    <source>
        <dbReference type="Proteomes" id="UP000198960"/>
    </source>
</evidence>
<dbReference type="Proteomes" id="UP000198960">
    <property type="component" value="Unassembled WGS sequence"/>
</dbReference>
<proteinExistence type="predicted"/>
<sequence length="290" mass="30393">MTPPAVVRAGAGAVRPPRRPGMITRVTEIVDGAAPSGRTLVETGEPVAGSMSRSAAALLFDAGAARVTVDPRLAACLRRVAADSALLPVPRERVRAGAALAFAVELAVTRGSQGRPVRSDGFLAPDVGGRAPADELAEAAVLAARQTPEEWRVRHLGYLLAEAAVSPDLDAGVVHRGLRLAGELTGRQLVVLAAVGRRERTPLPMAPLPVDPRGWTAWGALEDVADLQRRGLLDPPPAAPRPGGAALPRLRMADLRLTRRGVLAHRLLALDFVRDEAIAAALAALDLPRD</sequence>
<dbReference type="STRING" id="673521.SAMN05660991_02446"/>
<keyword evidence="2" id="KW-1185">Reference proteome</keyword>
<dbReference type="EMBL" id="FOEE01000007">
    <property type="protein sequence ID" value="SEO94393.1"/>
    <property type="molecule type" value="Genomic_DNA"/>
</dbReference>